<evidence type="ECO:0000313" key="3">
    <source>
        <dbReference type="Proteomes" id="UP000283841"/>
    </source>
</evidence>
<feature type="region of interest" description="Disordered" evidence="1">
    <location>
        <begin position="1"/>
        <end position="134"/>
    </location>
</feature>
<feature type="region of interest" description="Disordered" evidence="1">
    <location>
        <begin position="412"/>
        <end position="441"/>
    </location>
</feature>
<protein>
    <submittedName>
        <fullName evidence="2">BTB domain transcription factor</fullName>
    </submittedName>
</protein>
<dbReference type="EMBL" id="RCNU01000004">
    <property type="protein sequence ID" value="RWQ96295.1"/>
    <property type="molecule type" value="Genomic_DNA"/>
</dbReference>
<gene>
    <name evidence="2" type="ORF">C8Q69DRAFT_506498</name>
</gene>
<feature type="compositionally biased region" description="Acidic residues" evidence="1">
    <location>
        <begin position="428"/>
        <end position="441"/>
    </location>
</feature>
<dbReference type="Proteomes" id="UP000283841">
    <property type="component" value="Unassembled WGS sequence"/>
</dbReference>
<feature type="compositionally biased region" description="Basic and acidic residues" evidence="1">
    <location>
        <begin position="159"/>
        <end position="178"/>
    </location>
</feature>
<evidence type="ECO:0000313" key="2">
    <source>
        <dbReference type="EMBL" id="RWQ96295.1"/>
    </source>
</evidence>
<dbReference type="VEuPathDB" id="FungiDB:C8Q69DRAFT_506498"/>
<accession>A0A443HWV4</accession>
<feature type="region of interest" description="Disordered" evidence="1">
    <location>
        <begin position="159"/>
        <end position="192"/>
    </location>
</feature>
<dbReference type="AlphaFoldDB" id="A0A443HWV4"/>
<keyword evidence="3" id="KW-1185">Reference proteome</keyword>
<evidence type="ECO:0000256" key="1">
    <source>
        <dbReference type="SAM" id="MobiDB-lite"/>
    </source>
</evidence>
<reference evidence="2 3" key="1">
    <citation type="journal article" date="2018" name="Front. Microbiol.">
        <title>Genomic and genetic insights into a cosmopolitan fungus, Paecilomyces variotii (Eurotiales).</title>
        <authorList>
            <person name="Urquhart A.S."/>
            <person name="Mondo S.J."/>
            <person name="Makela M.R."/>
            <person name="Hane J.K."/>
            <person name="Wiebenga A."/>
            <person name="He G."/>
            <person name="Mihaltcheva S."/>
            <person name="Pangilinan J."/>
            <person name="Lipzen A."/>
            <person name="Barry K."/>
            <person name="de Vries R.P."/>
            <person name="Grigoriev I.V."/>
            <person name="Idnurm A."/>
        </authorList>
    </citation>
    <scope>NUCLEOTIDE SEQUENCE [LARGE SCALE GENOMIC DNA]</scope>
    <source>
        <strain evidence="2 3">CBS 101075</strain>
    </source>
</reference>
<comment type="caution">
    <text evidence="2">The sequence shown here is derived from an EMBL/GenBank/DDBJ whole genome shotgun (WGS) entry which is preliminary data.</text>
</comment>
<dbReference type="RefSeq" id="XP_028485940.1">
    <property type="nucleotide sequence ID" value="XM_028632808.1"/>
</dbReference>
<organism evidence="2 3">
    <name type="scientific">Byssochlamys spectabilis</name>
    <name type="common">Paecilomyces variotii</name>
    <dbReference type="NCBI Taxonomy" id="264951"/>
    <lineage>
        <taxon>Eukaryota</taxon>
        <taxon>Fungi</taxon>
        <taxon>Dikarya</taxon>
        <taxon>Ascomycota</taxon>
        <taxon>Pezizomycotina</taxon>
        <taxon>Eurotiomycetes</taxon>
        <taxon>Eurotiomycetidae</taxon>
        <taxon>Eurotiales</taxon>
        <taxon>Thermoascaceae</taxon>
        <taxon>Paecilomyces</taxon>
    </lineage>
</organism>
<dbReference type="PANTHER" id="PTHR34776:SF1">
    <property type="entry name" value="F17F16.3 PROTEIN"/>
    <property type="match status" value="1"/>
</dbReference>
<name>A0A443HWV4_BYSSP</name>
<feature type="compositionally biased region" description="Low complexity" evidence="1">
    <location>
        <begin position="1"/>
        <end position="19"/>
    </location>
</feature>
<sequence>MAARTSTRQAAQRANQAITGGSDSKAGAKRRGSAAKGPAAKRGKKNEETKKTNDMKKAEGARQAEEDAKQREETEKAEAAKQEEEGRGEEPKKGEEEKPETAEGEKPEAPEEAKPKEEPREKDEGNGVSQAPNGKITVNTIIEMSSLLLSFIGTANTSKGHEAKETTPEHKPPEKEPETANGASTGLKESKERENIVPSNILEKGIIYFFFRPRVNVEEPHSINEVARSFCVLRPTPLGATLDKGRVEAQNCRLLMLPKKKFPTSGRERDMGFVEKAGMSMKDLHEQFIAGGSYETSTRGERTKPEAKPYAEGVYAITSTKRASHLAYILTVPSEAGDIQQDFGLHKRGSWILQSKNPKYPGPAQLPKNPEYPEHVQEKFGDYRWIPLEPELIDYPNAQFLMIGEGQDELGKAATAEPGGKQPHEEQPGEEVEKLEEENEERIEALGGDHAVYEDLGLEAEKYPQVPTTWNA</sequence>
<dbReference type="PANTHER" id="PTHR34776">
    <property type="entry name" value="F17F16.3 PROTEIN"/>
    <property type="match status" value="1"/>
</dbReference>
<dbReference type="GeneID" id="39602085"/>
<feature type="compositionally biased region" description="Basic and acidic residues" evidence="1">
    <location>
        <begin position="45"/>
        <end position="125"/>
    </location>
</feature>
<dbReference type="STRING" id="264951.A0A443HWV4"/>
<feature type="compositionally biased region" description="Basic residues" evidence="1">
    <location>
        <begin position="27"/>
        <end position="44"/>
    </location>
</feature>
<proteinExistence type="predicted"/>